<evidence type="ECO:0000313" key="20">
    <source>
        <dbReference type="EMBL" id="AZF77741.1"/>
    </source>
</evidence>
<dbReference type="Gene3D" id="2.170.8.10">
    <property type="entry name" value="Phosphoenolpyruvate Carboxykinase, domain 2"/>
    <property type="match status" value="1"/>
</dbReference>
<feature type="domain" description="Phosphoenolpyruvate carboxykinase C-terminal P-loop" evidence="11">
    <location>
        <begin position="233"/>
        <end position="583"/>
    </location>
</feature>
<comment type="pathway">
    <text evidence="10">Carbohydrate biosynthesis; gluconeogenesis.</text>
</comment>
<dbReference type="GO" id="GO:0006094">
    <property type="term" value="P:gluconeogenesis"/>
    <property type="evidence" value="ECO:0007669"/>
    <property type="project" value="UniProtKB-UniRule"/>
</dbReference>
<dbReference type="KEGG" id="ssol:SULB_0337"/>
<feature type="domain" description="Phosphoenolpyruvate carboxykinase GTP-utilising N-terminal" evidence="12">
    <location>
        <begin position="30"/>
        <end position="228"/>
    </location>
</feature>
<evidence type="ECO:0000313" key="30">
    <source>
        <dbReference type="Proteomes" id="UP000273194"/>
    </source>
</evidence>
<feature type="binding site" evidence="10">
    <location>
        <position position="367"/>
    </location>
    <ligand>
        <name>GTP</name>
        <dbReference type="ChEBI" id="CHEBI:37565"/>
    </ligand>
</feature>
<dbReference type="Proteomes" id="UP000033106">
    <property type="component" value="Chromosome"/>
</dbReference>
<comment type="similarity">
    <text evidence="1 10">Belongs to the phosphoenolpyruvate carboxykinase [GTP] family.</text>
</comment>
<evidence type="ECO:0000256" key="1">
    <source>
        <dbReference type="ARBA" id="ARBA00005796"/>
    </source>
</evidence>
<dbReference type="GO" id="GO:0030145">
    <property type="term" value="F:manganese ion binding"/>
    <property type="evidence" value="ECO:0007669"/>
    <property type="project" value="UniProtKB-UniRule"/>
</dbReference>
<feature type="binding site" evidence="10">
    <location>
        <begin position="365"/>
        <end position="367"/>
    </location>
    <ligand>
        <name>substrate</name>
    </ligand>
</feature>
<dbReference type="SMR" id="A0A0E3K6I3"/>
<proteinExistence type="inferred from homology"/>
<evidence type="ECO:0000313" key="16">
    <source>
        <dbReference type="EMBL" id="AZF67273.1"/>
    </source>
</evidence>
<dbReference type="AlphaFoldDB" id="A0A0E3K6I3"/>
<keyword evidence="13" id="KW-0670">Pyruvate</keyword>
<comment type="caution">
    <text evidence="10">Lacks conserved residue(s) required for the propagation of feature annotation.</text>
</comment>
<evidence type="ECO:0000313" key="14">
    <source>
        <dbReference type="EMBL" id="AKA75461.1"/>
    </source>
</evidence>
<dbReference type="Proteomes" id="UP000278715">
    <property type="component" value="Chromosome"/>
</dbReference>
<keyword evidence="2 10" id="KW-0312">Gluconeogenesis</keyword>
<dbReference type="GO" id="GO:0033993">
    <property type="term" value="P:response to lipid"/>
    <property type="evidence" value="ECO:0007669"/>
    <property type="project" value="TreeGrafter"/>
</dbReference>
<dbReference type="KEGG" id="ssoa:SULA_0335"/>
<reference evidence="28 29" key="4">
    <citation type="journal article" date="2018" name="Proc. Natl. Acad. Sci. U.S.A.">
        <title>Nonmutational mechanism of inheritance in the Archaeon Sulfolobus solfataricus.</title>
        <authorList>
            <person name="Payne S."/>
            <person name="McCarthy S."/>
            <person name="Johnson T."/>
            <person name="North E."/>
            <person name="Blum P."/>
        </authorList>
    </citation>
    <scope>NUCLEOTIDE SEQUENCE [LARGE SCALE GENOMIC DNA]</scope>
    <source>
        <strain evidence="17 28">SARC-H</strain>
        <strain evidence="18 32">SARC-I</strain>
        <strain evidence="20 33">SARC-N</strain>
        <strain evidence="21 34">SARC-O</strain>
        <strain evidence="22 29">SUL120</strain>
        <strain evidence="16 30">SULG</strain>
        <strain evidence="19 31">SULM</strain>
    </source>
</reference>
<dbReference type="EMBL" id="CP033235">
    <property type="protein sequence ID" value="AZF67273.1"/>
    <property type="molecule type" value="Genomic_DNA"/>
</dbReference>
<dbReference type="GO" id="GO:0004613">
    <property type="term" value="F:phosphoenolpyruvate carboxykinase (GTP) activity"/>
    <property type="evidence" value="ECO:0007669"/>
    <property type="project" value="UniProtKB-UniRule"/>
</dbReference>
<dbReference type="InterPro" id="IPR013035">
    <property type="entry name" value="PEP_carboxykinase_C"/>
</dbReference>
<dbReference type="EMBL" id="LT549890">
    <property type="protein sequence ID" value="SAI86213.1"/>
    <property type="molecule type" value="Genomic_DNA"/>
</dbReference>
<dbReference type="EMBL" id="CP033237">
    <property type="protein sequence ID" value="AZF72513.1"/>
    <property type="molecule type" value="Genomic_DNA"/>
</dbReference>
<evidence type="ECO:0000256" key="8">
    <source>
        <dbReference type="ARBA" id="ARBA00023211"/>
    </source>
</evidence>
<dbReference type="PANTHER" id="PTHR11561:SF0">
    <property type="entry name" value="PHOSPHOENOLPYRUVATE CARBOXYKINASE [GTP]-RELATED"/>
    <property type="match status" value="1"/>
</dbReference>
<reference evidence="24 25" key="1">
    <citation type="journal article" date="2015" name="Genome Announc.">
        <title>Complete Genome Sequence of Sulfolobus solfataricus Strain 98/2 and Evolved Derivatives.</title>
        <authorList>
            <person name="McCarthy S."/>
            <person name="Gradnigo J."/>
            <person name="Johnson T."/>
            <person name="Payne S."/>
            <person name="Lipzen A."/>
            <person name="Martin J."/>
            <person name="Schackwitz W."/>
            <person name="Moriyama E."/>
            <person name="Blum P."/>
        </authorList>
    </citation>
    <scope>NUCLEOTIDE SEQUENCE [LARGE SCALE GENOMIC DNA]</scope>
    <source>
        <strain evidence="24">98/2 SULC</strain>
        <strain evidence="13">SARC-B</strain>
        <strain evidence="14">SARC-C</strain>
        <strain evidence="15 26">SULA</strain>
        <strain evidence="25">SULB</strain>
    </source>
</reference>
<dbReference type="PATRIC" id="fig|2287.6.peg.345"/>
<evidence type="ECO:0000313" key="22">
    <source>
        <dbReference type="EMBL" id="AZF82958.1"/>
    </source>
</evidence>
<dbReference type="Gene3D" id="3.40.449.10">
    <property type="entry name" value="Phosphoenolpyruvate Carboxykinase, domain 1"/>
    <property type="match status" value="1"/>
</dbReference>
<dbReference type="PANTHER" id="PTHR11561">
    <property type="entry name" value="PHOSPHOENOLPYRUVATE CARBOXYKINASE"/>
    <property type="match status" value="1"/>
</dbReference>
<dbReference type="HAMAP" id="MF_00452">
    <property type="entry name" value="PEPCK_GTP"/>
    <property type="match status" value="1"/>
</dbReference>
<evidence type="ECO:0000313" key="34">
    <source>
        <dbReference type="Proteomes" id="UP000282269"/>
    </source>
</evidence>
<reference evidence="23" key="3">
    <citation type="submission" date="2016-04" db="EMBL/GenBank/DDBJ databases">
        <authorList>
            <person name="Evans L.H."/>
            <person name="Alamgir A."/>
            <person name="Owens N."/>
            <person name="Weber N.D."/>
            <person name="Virtaneva K."/>
            <person name="Barbian K."/>
            <person name="Babar A."/>
            <person name="Rosenke K."/>
        </authorList>
    </citation>
    <scope>NUCLEOTIDE SEQUENCE</scope>
    <source>
        <strain evidence="23">P1</strain>
    </source>
</reference>
<dbReference type="EMBL" id="CP011055">
    <property type="protein sequence ID" value="AKA72762.1"/>
    <property type="molecule type" value="Genomic_DNA"/>
</dbReference>
<dbReference type="SUPFAM" id="SSF68923">
    <property type="entry name" value="PEP carboxykinase N-terminal domain"/>
    <property type="match status" value="1"/>
</dbReference>
<dbReference type="GO" id="GO:0071333">
    <property type="term" value="P:cellular response to glucose stimulus"/>
    <property type="evidence" value="ECO:0007669"/>
    <property type="project" value="TreeGrafter"/>
</dbReference>
<comment type="subcellular location">
    <subcellularLocation>
        <location evidence="10">Cytoplasm</location>
    </subcellularLocation>
</comment>
<keyword evidence="13" id="KW-0418">Kinase</keyword>
<dbReference type="InterPro" id="IPR035077">
    <property type="entry name" value="PEP_carboxykinase_GTP_C"/>
</dbReference>
<keyword evidence="3 10" id="KW-0963">Cytoplasm</keyword>
<accession>A0A0E3K6I3</accession>
<feature type="active site" evidence="10">
    <location>
        <position position="260"/>
    </location>
</feature>
<dbReference type="Proteomes" id="UP000269431">
    <property type="component" value="Chromosome"/>
</dbReference>
<dbReference type="GO" id="GO:0005525">
    <property type="term" value="F:GTP binding"/>
    <property type="evidence" value="ECO:0007669"/>
    <property type="project" value="UniProtKB-UniRule"/>
</dbReference>
<dbReference type="EMBL" id="CP033240">
    <property type="protein sequence ID" value="AZF80349.1"/>
    <property type="molecule type" value="Genomic_DNA"/>
</dbReference>
<dbReference type="GeneID" id="1453993"/>
<dbReference type="Proteomes" id="UP000275843">
    <property type="component" value="Chromosome"/>
</dbReference>
<evidence type="ECO:0000256" key="4">
    <source>
        <dbReference type="ARBA" id="ARBA00022723"/>
    </source>
</evidence>
<feature type="binding site" evidence="10">
    <location>
        <position position="218"/>
    </location>
    <ligand>
        <name>Mn(2+)</name>
        <dbReference type="ChEBI" id="CHEBI:29035"/>
    </ligand>
</feature>
<dbReference type="Pfam" id="PF00821">
    <property type="entry name" value="PEPCK_GTP"/>
    <property type="match status" value="1"/>
</dbReference>
<protein>
    <recommendedName>
        <fullName evidence="10">Phosphoenolpyruvate carboxykinase [GTP]</fullName>
        <shortName evidence="10">PEP carboxykinase</shortName>
        <shortName evidence="10">PEPCK</shortName>
        <ecNumber evidence="10">4.1.1.32</ecNumber>
    </recommendedName>
    <alternativeName>
        <fullName evidence="10">GTP-dependent phosphoenolpyruvate carboxykinase</fullName>
        <shortName evidence="10">GTP-PEPCK</shortName>
    </alternativeName>
</protein>
<dbReference type="GO" id="GO:0005829">
    <property type="term" value="C:cytosol"/>
    <property type="evidence" value="ECO:0007669"/>
    <property type="project" value="TreeGrafter"/>
</dbReference>
<dbReference type="InterPro" id="IPR008209">
    <property type="entry name" value="PEP_carboxykinase_GTP"/>
</dbReference>
<feature type="binding site" evidence="10">
    <location>
        <position position="237"/>
    </location>
    <ligand>
        <name>Mn(2+)</name>
        <dbReference type="ChEBI" id="CHEBI:29035"/>
    </ligand>
</feature>
<evidence type="ECO:0000259" key="11">
    <source>
        <dbReference type="Pfam" id="PF00821"/>
    </source>
</evidence>
<dbReference type="Proteomes" id="UP000076770">
    <property type="component" value="Chromosome i"/>
</dbReference>
<sequence>MKSSLDFLNNFIQRDAVKKLESINNYPLIEFLNSVVKLCEPDSVYLITGSDEEKEYIRKKALESKEEIRLQTSGHTIHFDHPLDQARAREDTFILSDTKIPYVNTKPRNEGLSEMLTLLKGSMRGREMYVGFYSLGPRNSPFQILAVQVTDSPYVIHSENILYRIAFEDFSNNTKFLRFVHSKGEPDIKKRRIMIDLANNTVYSVNTTYAGNSVGLKKLALRLTIMKAVEEGWLSEHMAIVGFNGDKGIHYFTASFPSGSGKTSTSMIGNLISDDLAFIREFEGLPKAVNPEIGVFGIIQGINARDDPIIWEVLHKPGEVIFSNVLMTEDGDVYWEGSELPKPERGYNHEGRWDRESGKPASHPNARFTVPLTSFSNLDKNWDNPNGVIIDGIIFGVRDYSTLVPVVEAFSWSHGVITIGASMESARTSAVIGKSDELEFNPMAILDFMPISLSRYLRNYLNFGKRLRKSPKIFGFNYFLKDDNKFLNSKEDKKVWVSWAVKRVEETANAIYTPIGLIPFYEDLKALFKRVLGKEYGKEEYEKQFTIKLRKYLEKTERIIEIYLKFEDIPSEVINELKMQKERIVDYINKYGDSVSPFRLEKD</sequence>
<dbReference type="GO" id="GO:0046327">
    <property type="term" value="P:glycerol biosynthetic process from pyruvate"/>
    <property type="evidence" value="ECO:0007669"/>
    <property type="project" value="TreeGrafter"/>
</dbReference>
<evidence type="ECO:0000313" key="23">
    <source>
        <dbReference type="EMBL" id="SAI86213.1"/>
    </source>
</evidence>
<evidence type="ECO:0000256" key="2">
    <source>
        <dbReference type="ARBA" id="ARBA00022432"/>
    </source>
</evidence>
<dbReference type="Proteomes" id="UP000033085">
    <property type="component" value="Chromosome"/>
</dbReference>
<reference evidence="13" key="5">
    <citation type="submission" date="2018-10" db="EMBL/GenBank/DDBJ databases">
        <authorList>
            <person name="McCarthy S."/>
            <person name="Gradnigo J."/>
            <person name="Johnson T."/>
            <person name="Payne S."/>
            <person name="Lipzen A."/>
            <person name="Schackwitz W."/>
            <person name="Martin J."/>
            <person name="Moriyama E."/>
            <person name="Blum P."/>
        </authorList>
    </citation>
    <scope>NUCLEOTIDE SEQUENCE</scope>
    <source>
        <strain evidence="13">SARC-B</strain>
        <strain evidence="14">SARC-C</strain>
        <strain evidence="15">SULA</strain>
    </source>
</reference>
<keyword evidence="9 10" id="KW-0456">Lyase</keyword>
<evidence type="ECO:0000256" key="6">
    <source>
        <dbReference type="ARBA" id="ARBA00022793"/>
    </source>
</evidence>
<feature type="binding site" evidence="10">
    <location>
        <begin position="209"/>
        <end position="211"/>
    </location>
    <ligand>
        <name>substrate</name>
    </ligand>
</feature>
<keyword evidence="13" id="KW-0808">Transferase</keyword>
<dbReference type="OrthoDB" id="55875at2157"/>
<comment type="catalytic activity">
    <reaction evidence="10">
        <text>oxaloacetate + GTP = phosphoenolpyruvate + GDP + CO2</text>
        <dbReference type="Rhea" id="RHEA:10388"/>
        <dbReference type="ChEBI" id="CHEBI:16452"/>
        <dbReference type="ChEBI" id="CHEBI:16526"/>
        <dbReference type="ChEBI" id="CHEBI:37565"/>
        <dbReference type="ChEBI" id="CHEBI:58189"/>
        <dbReference type="ChEBI" id="CHEBI:58702"/>
        <dbReference type="EC" id="4.1.1.32"/>
    </reaction>
</comment>
<evidence type="ECO:0000256" key="3">
    <source>
        <dbReference type="ARBA" id="ARBA00022490"/>
    </source>
</evidence>
<evidence type="ECO:0000313" key="27">
    <source>
        <dbReference type="Proteomes" id="UP000076770"/>
    </source>
</evidence>
<evidence type="ECO:0000256" key="7">
    <source>
        <dbReference type="ARBA" id="ARBA00023134"/>
    </source>
</evidence>
<dbReference type="Pfam" id="PF17297">
    <property type="entry name" value="PEPCK_N"/>
    <property type="match status" value="1"/>
</dbReference>
<keyword evidence="7 10" id="KW-0342">GTP-binding</keyword>
<dbReference type="EMBL" id="CP033238">
    <property type="protein sequence ID" value="AZF75133.1"/>
    <property type="molecule type" value="Genomic_DNA"/>
</dbReference>
<organism evidence="13 25">
    <name type="scientific">Saccharolobus solfataricus</name>
    <name type="common">Sulfolobus solfataricus</name>
    <dbReference type="NCBI Taxonomy" id="2287"/>
    <lineage>
        <taxon>Archaea</taxon>
        <taxon>Thermoproteota</taxon>
        <taxon>Thermoprotei</taxon>
        <taxon>Sulfolobales</taxon>
        <taxon>Sulfolobaceae</taxon>
        <taxon>Saccharolobus</taxon>
    </lineage>
</organism>
<dbReference type="UniPathway" id="UPA00138"/>
<keyword evidence="8 10" id="KW-0464">Manganese</keyword>
<comment type="cofactor">
    <cofactor evidence="10">
        <name>Mn(2+)</name>
        <dbReference type="ChEBI" id="CHEBI:29035"/>
    </cofactor>
    <text evidence="10">Binds 1 Mn(2+) ion per subunit.</text>
</comment>
<evidence type="ECO:0000313" key="28">
    <source>
        <dbReference type="Proteomes" id="UP000267993"/>
    </source>
</evidence>
<evidence type="ECO:0000313" key="15">
    <source>
        <dbReference type="EMBL" id="AKA78154.1"/>
    </source>
</evidence>
<dbReference type="InterPro" id="IPR008210">
    <property type="entry name" value="PEP_carboxykinase_N"/>
</dbReference>
<keyword evidence="5 10" id="KW-0547">Nucleotide-binding</keyword>
<dbReference type="InterPro" id="IPR035078">
    <property type="entry name" value="PEP_carboxykinase_GTP_N"/>
</dbReference>
<evidence type="ECO:0000256" key="9">
    <source>
        <dbReference type="ARBA" id="ARBA00023239"/>
    </source>
</evidence>
<evidence type="ECO:0000313" key="19">
    <source>
        <dbReference type="EMBL" id="AZF75133.1"/>
    </source>
</evidence>
<dbReference type="GO" id="GO:0006107">
    <property type="term" value="P:oxaloacetate metabolic process"/>
    <property type="evidence" value="ECO:0007669"/>
    <property type="project" value="TreeGrafter"/>
</dbReference>
<dbReference type="PIRSF" id="PIRSF001348">
    <property type="entry name" value="PEP_carboxykinase_GTP"/>
    <property type="match status" value="1"/>
</dbReference>
<feature type="binding site" evidence="10">
    <location>
        <position position="87"/>
    </location>
    <ligand>
        <name>substrate</name>
    </ligand>
</feature>
<keyword evidence="6 10" id="KW-0210">Decarboxylase</keyword>
<evidence type="ECO:0000313" key="24">
    <source>
        <dbReference type="Proteomes" id="UP000033057"/>
    </source>
</evidence>
<dbReference type="GeneID" id="44128260"/>
<dbReference type="CDD" id="cd00819">
    <property type="entry name" value="PEPCK_GTP"/>
    <property type="match status" value="1"/>
</dbReference>
<evidence type="ECO:0000313" key="17">
    <source>
        <dbReference type="EMBL" id="AZF69893.1"/>
    </source>
</evidence>
<dbReference type="Proteomes" id="UP000033057">
    <property type="component" value="Chromosome"/>
</dbReference>
<evidence type="ECO:0000313" key="33">
    <source>
        <dbReference type="Proteomes" id="UP000278715"/>
    </source>
</evidence>
<evidence type="ECO:0000313" key="25">
    <source>
        <dbReference type="Proteomes" id="UP000033085"/>
    </source>
</evidence>
<evidence type="ECO:0000313" key="21">
    <source>
        <dbReference type="EMBL" id="AZF80349.1"/>
    </source>
</evidence>
<feature type="binding site" evidence="10">
    <location>
        <position position="258"/>
    </location>
    <ligand>
        <name>substrate</name>
    </ligand>
</feature>
<dbReference type="RefSeq" id="WP_009990986.1">
    <property type="nucleotide sequence ID" value="NZ_CP011055.2"/>
</dbReference>
<dbReference type="EC" id="4.1.1.32" evidence="10"/>
<keyword evidence="4 10" id="KW-0479">Metal-binding</keyword>
<evidence type="ECO:0000256" key="10">
    <source>
        <dbReference type="HAMAP-Rule" id="MF_00452"/>
    </source>
</evidence>
<evidence type="ECO:0000313" key="13">
    <source>
        <dbReference type="EMBL" id="AKA72762.1"/>
    </source>
</evidence>
<dbReference type="EMBL" id="CP033241">
    <property type="protein sequence ID" value="AZF82958.1"/>
    <property type="molecule type" value="Genomic_DNA"/>
</dbReference>
<evidence type="ECO:0000313" key="29">
    <source>
        <dbReference type="Proteomes" id="UP000269431"/>
    </source>
</evidence>
<dbReference type="Proteomes" id="UP000267993">
    <property type="component" value="Chromosome"/>
</dbReference>
<dbReference type="Proteomes" id="UP000282269">
    <property type="component" value="Chromosome"/>
</dbReference>
<feature type="binding site" evidence="10">
    <location>
        <position position="275"/>
    </location>
    <ligand>
        <name>Mn(2+)</name>
        <dbReference type="ChEBI" id="CHEBI:29035"/>
    </ligand>
</feature>
<dbReference type="GO" id="GO:0016301">
    <property type="term" value="F:kinase activity"/>
    <property type="evidence" value="ECO:0007669"/>
    <property type="project" value="UniProtKB-KW"/>
</dbReference>
<evidence type="ECO:0000313" key="18">
    <source>
        <dbReference type="EMBL" id="AZF72513.1"/>
    </source>
</evidence>
<dbReference type="SUPFAM" id="SSF53795">
    <property type="entry name" value="PEP carboxykinase-like"/>
    <property type="match status" value="1"/>
</dbReference>
<evidence type="ECO:0000259" key="12">
    <source>
        <dbReference type="Pfam" id="PF17297"/>
    </source>
</evidence>
<dbReference type="KEGG" id="ssof:SULC_0335"/>
<evidence type="ECO:0000313" key="26">
    <source>
        <dbReference type="Proteomes" id="UP000033106"/>
    </source>
</evidence>
<dbReference type="Proteomes" id="UP000273443">
    <property type="component" value="Chromosome"/>
</dbReference>
<dbReference type="FunFam" id="3.40.449.10:FF:000010">
    <property type="entry name" value="Phosphoenolpyruvate carboxykinase [GTP]"/>
    <property type="match status" value="1"/>
</dbReference>
<evidence type="ECO:0000256" key="5">
    <source>
        <dbReference type="ARBA" id="ARBA00022741"/>
    </source>
</evidence>
<feature type="binding site" evidence="10">
    <location>
        <begin position="259"/>
        <end position="264"/>
    </location>
    <ligand>
        <name>GTP</name>
        <dbReference type="ChEBI" id="CHEBI:37565"/>
    </ligand>
</feature>
<dbReference type="GO" id="GO:0019543">
    <property type="term" value="P:propionate catabolic process"/>
    <property type="evidence" value="ECO:0007669"/>
    <property type="project" value="TreeGrafter"/>
</dbReference>
<dbReference type="EMBL" id="CP011057">
    <property type="protein sequence ID" value="AKA78154.1"/>
    <property type="molecule type" value="Genomic_DNA"/>
</dbReference>
<dbReference type="Gene3D" id="3.90.228.20">
    <property type="match status" value="2"/>
</dbReference>
<dbReference type="EMBL" id="CP011056">
    <property type="protein sequence ID" value="AKA75461.1"/>
    <property type="molecule type" value="Genomic_DNA"/>
</dbReference>
<reference evidence="27" key="2">
    <citation type="submission" date="2016-04" db="EMBL/GenBank/DDBJ databases">
        <authorList>
            <person name="Shah S.A."/>
            <person name="Garrett R.A."/>
        </authorList>
    </citation>
    <scope>NUCLEOTIDE SEQUENCE [LARGE SCALE GENOMIC DNA]</scope>
    <source>
        <strain evidence="27">ATCC 35091 / DSM 1616 / JCM 8930 / NBRC 15331 / P1</strain>
    </source>
</reference>
<dbReference type="NCBIfam" id="NF003253">
    <property type="entry name" value="PRK04210.1"/>
    <property type="match status" value="1"/>
</dbReference>
<dbReference type="GO" id="GO:0042594">
    <property type="term" value="P:response to starvation"/>
    <property type="evidence" value="ECO:0007669"/>
    <property type="project" value="TreeGrafter"/>
</dbReference>
<evidence type="ECO:0000313" key="32">
    <source>
        <dbReference type="Proteomes" id="UP000275843"/>
    </source>
</evidence>
<gene>
    <name evidence="10" type="primary">pckG</name>
    <name evidence="23" type="ORF">SSOP1_2659</name>
    <name evidence="15" type="ORF">SULA_0335</name>
    <name evidence="13" type="ORF">SULB_0337</name>
    <name evidence="14" type="ORF">SULC_0335</name>
    <name evidence="16" type="ORF">SULG_01710</name>
    <name evidence="17" type="ORF">SULH_01710</name>
    <name evidence="18" type="ORF">SULI_01710</name>
    <name evidence="19" type="ORF">SULM_01710</name>
    <name evidence="20" type="ORF">SULN_01710</name>
    <name evidence="21" type="ORF">SULO_01720</name>
    <name evidence="22" type="ORF">SULZ_01725</name>
</gene>
<dbReference type="EMBL" id="CP033239">
    <property type="protein sequence ID" value="AZF77741.1"/>
    <property type="molecule type" value="Genomic_DNA"/>
</dbReference>
<name>A0A0E3K6I3_SACSO</name>
<comment type="function">
    <text evidence="10">Catalyzes the conversion of oxaloacetate (OAA) to phosphoenolpyruvate (PEP), the rate-limiting step in the metabolic pathway that produces glucose from lactate and other precursors derived from the citric acid cycle.</text>
</comment>
<dbReference type="Proteomes" id="UP000273194">
    <property type="component" value="Chromosome"/>
</dbReference>
<dbReference type="OMA" id="GPTNNWV"/>
<dbReference type="EMBL" id="CP033236">
    <property type="protein sequence ID" value="AZF69893.1"/>
    <property type="molecule type" value="Genomic_DNA"/>
</dbReference>
<dbReference type="FunFam" id="2.170.8.10:FF:000011">
    <property type="entry name" value="Phosphoenolpyruvate carboxykinase [GTP]"/>
    <property type="match status" value="1"/>
</dbReference>
<feature type="binding site" evidence="10">
    <location>
        <position position="398"/>
    </location>
    <ligand>
        <name>GTP</name>
        <dbReference type="ChEBI" id="CHEBI:37565"/>
    </ligand>
</feature>
<evidence type="ECO:0000313" key="31">
    <source>
        <dbReference type="Proteomes" id="UP000273443"/>
    </source>
</evidence>